<dbReference type="AlphaFoldDB" id="A0A0D0MQX1"/>
<sequence>MSKPTFEASNEVVSEAAASCARLLEKWFGGVDQAIAALEADPADMADLVMRSHMAQRKAMTVKAHMNIQAFSREVLARVA</sequence>
<dbReference type="RefSeq" id="WP_042731392.1">
    <property type="nucleotide sequence ID" value="NZ_JXNZ01000199.1"/>
</dbReference>
<evidence type="ECO:0000313" key="1">
    <source>
        <dbReference type="EMBL" id="KIQ57770.1"/>
    </source>
</evidence>
<name>A0A0D0MQX1_PSEFL</name>
<evidence type="ECO:0000313" key="2">
    <source>
        <dbReference type="Proteomes" id="UP000032101"/>
    </source>
</evidence>
<proteinExistence type="predicted"/>
<protein>
    <submittedName>
        <fullName evidence="1">Uncharacterized protein</fullName>
    </submittedName>
</protein>
<gene>
    <name evidence="1" type="ORF">RL74_19255</name>
</gene>
<dbReference type="PATRIC" id="fig|294.124.peg.3966"/>
<organism evidence="1 2">
    <name type="scientific">Pseudomonas fluorescens</name>
    <dbReference type="NCBI Taxonomy" id="294"/>
    <lineage>
        <taxon>Bacteria</taxon>
        <taxon>Pseudomonadati</taxon>
        <taxon>Pseudomonadota</taxon>
        <taxon>Gammaproteobacteria</taxon>
        <taxon>Pseudomonadales</taxon>
        <taxon>Pseudomonadaceae</taxon>
        <taxon>Pseudomonas</taxon>
    </lineage>
</organism>
<accession>A0A0D0MQX1</accession>
<dbReference type="OrthoDB" id="9967347at2"/>
<dbReference type="EMBL" id="JXNZ01000199">
    <property type="protein sequence ID" value="KIQ57770.1"/>
    <property type="molecule type" value="Genomic_DNA"/>
</dbReference>
<reference evidence="1 2" key="1">
    <citation type="submission" date="2015-01" db="EMBL/GenBank/DDBJ databases">
        <title>Draft Genome Sequence of the Biocontrol and Plant Growth-Promoting Rhizobacteria (PGPR) Pseudomonas fluorescens UM270.</title>
        <authorList>
            <person name="Hernandez-Salmeron J.E."/>
            <person name="Santoyo G."/>
            <person name="Moreno-Hagelsieb G."/>
            <person name="Hernandez-Leon R."/>
        </authorList>
    </citation>
    <scope>NUCLEOTIDE SEQUENCE [LARGE SCALE GENOMIC DNA]</scope>
    <source>
        <strain evidence="1 2">UM270</strain>
    </source>
</reference>
<comment type="caution">
    <text evidence="1">The sequence shown here is derived from an EMBL/GenBank/DDBJ whole genome shotgun (WGS) entry which is preliminary data.</text>
</comment>
<dbReference type="Proteomes" id="UP000032101">
    <property type="component" value="Unassembled WGS sequence"/>
</dbReference>